<dbReference type="InParanoid" id="M1D927"/>
<keyword evidence="1" id="KW-0812">Transmembrane</keyword>
<reference evidence="2" key="2">
    <citation type="submission" date="2015-06" db="UniProtKB">
        <authorList>
            <consortium name="EnsemblPlants"/>
        </authorList>
    </citation>
    <scope>IDENTIFICATION</scope>
    <source>
        <strain evidence="2">DM1-3 516 R44</strain>
    </source>
</reference>
<proteinExistence type="predicted"/>
<name>M1D927_SOLTU</name>
<accession>M1D927</accession>
<feature type="transmembrane region" description="Helical" evidence="1">
    <location>
        <begin position="20"/>
        <end position="39"/>
    </location>
</feature>
<organism evidence="2 3">
    <name type="scientific">Solanum tuberosum</name>
    <name type="common">Potato</name>
    <dbReference type="NCBI Taxonomy" id="4113"/>
    <lineage>
        <taxon>Eukaryota</taxon>
        <taxon>Viridiplantae</taxon>
        <taxon>Streptophyta</taxon>
        <taxon>Embryophyta</taxon>
        <taxon>Tracheophyta</taxon>
        <taxon>Spermatophyta</taxon>
        <taxon>Magnoliopsida</taxon>
        <taxon>eudicotyledons</taxon>
        <taxon>Gunneridae</taxon>
        <taxon>Pentapetalae</taxon>
        <taxon>asterids</taxon>
        <taxon>lamiids</taxon>
        <taxon>Solanales</taxon>
        <taxon>Solanaceae</taxon>
        <taxon>Solanoideae</taxon>
        <taxon>Solaneae</taxon>
        <taxon>Solanum</taxon>
    </lineage>
</organism>
<sequence length="160" mass="18382">MWDMTPDSKICSHGLCRLGLIPIMNMNVIYVLWLLKKLYEMWVEDMNTRKANTRRMKGNNVNEEAPQENQAPQANQALINPPAMSDAEVRQVDQLFSVWDMTLDSMICSYDLCRLGLIPIMNKNVLVLKVIFYWFKLGSTILLTCGHLQAAIDKPQLGDY</sequence>
<dbReference type="AlphaFoldDB" id="M1D927"/>
<reference evidence="3" key="1">
    <citation type="journal article" date="2011" name="Nature">
        <title>Genome sequence and analysis of the tuber crop potato.</title>
        <authorList>
            <consortium name="The Potato Genome Sequencing Consortium"/>
        </authorList>
    </citation>
    <scope>NUCLEOTIDE SEQUENCE [LARGE SCALE GENOMIC DNA]</scope>
    <source>
        <strain evidence="3">cv. DM1-3 516 R44</strain>
    </source>
</reference>
<dbReference type="PaxDb" id="4113-PGSC0003DMT400085246"/>
<keyword evidence="1" id="KW-0472">Membrane</keyword>
<evidence type="ECO:0000313" key="2">
    <source>
        <dbReference type="EnsemblPlants" id="PGSC0003DMT400085246"/>
    </source>
</evidence>
<evidence type="ECO:0000313" key="3">
    <source>
        <dbReference type="Proteomes" id="UP000011115"/>
    </source>
</evidence>
<dbReference type="HOGENOM" id="CLU_1655246_0_0_1"/>
<keyword evidence="3" id="KW-1185">Reference proteome</keyword>
<evidence type="ECO:0000256" key="1">
    <source>
        <dbReference type="SAM" id="Phobius"/>
    </source>
</evidence>
<protein>
    <submittedName>
        <fullName evidence="2">Uncharacterized protein</fullName>
    </submittedName>
</protein>
<dbReference type="EnsemblPlants" id="PGSC0003DMT400085246">
    <property type="protein sequence ID" value="PGSC0003DMT400085246"/>
    <property type="gene ID" value="PGSC0003DMG400034817"/>
</dbReference>
<dbReference type="Gramene" id="PGSC0003DMT400085246">
    <property type="protein sequence ID" value="PGSC0003DMT400085246"/>
    <property type="gene ID" value="PGSC0003DMG400034817"/>
</dbReference>
<dbReference type="Proteomes" id="UP000011115">
    <property type="component" value="Unassembled WGS sequence"/>
</dbReference>
<keyword evidence="1" id="KW-1133">Transmembrane helix</keyword>